<reference evidence="2" key="1">
    <citation type="submission" date="2015-01" db="EMBL/GenBank/DDBJ databases">
        <title>The Genome Sequence of Cryptococcus gattii CA1280.</title>
        <authorList>
            <consortium name="The Broad Institute Genomics Platform"/>
            <person name="Cuomo C."/>
            <person name="Litvintseva A."/>
            <person name="Chen Y."/>
            <person name="Heitman J."/>
            <person name="Sun S."/>
            <person name="Springer D."/>
            <person name="Dromer F."/>
            <person name="Young S."/>
            <person name="Zeng Q."/>
            <person name="Gargeya S."/>
            <person name="Abouelleil A."/>
            <person name="Alvarado L."/>
            <person name="Chapman S.B."/>
            <person name="Gainer-Dewar J."/>
            <person name="Goldberg J."/>
            <person name="Griggs A."/>
            <person name="Gujja S."/>
            <person name="Hansen M."/>
            <person name="Howarth C."/>
            <person name="Imamovic A."/>
            <person name="Larimer J."/>
            <person name="Murphy C."/>
            <person name="Naylor J."/>
            <person name="Pearson M."/>
            <person name="Priest M."/>
            <person name="Roberts A."/>
            <person name="Saif S."/>
            <person name="Shea T."/>
            <person name="Sykes S."/>
            <person name="Wortman J."/>
            <person name="Nusbaum C."/>
            <person name="Birren B."/>
        </authorList>
    </citation>
    <scope>NUCLEOTIDE SEQUENCE [LARGE SCALE GENOMIC DNA]</scope>
    <source>
        <strain evidence="2">CA1280</strain>
    </source>
</reference>
<keyword evidence="1" id="KW-0175">Coiled coil</keyword>
<feature type="coiled-coil region" evidence="1">
    <location>
        <begin position="182"/>
        <end position="251"/>
    </location>
</feature>
<evidence type="ECO:0000256" key="1">
    <source>
        <dbReference type="SAM" id="Coils"/>
    </source>
</evidence>
<sequence length="650" mass="75339">MTEGHKVRRPLGERMLSNEEDVYRGLKEHGIHKDAAQGDNKDYVKLLERHLFEAKRQLERAKAKIERRDETIKRLSQTRQLPTDYKAGDLERKLEHLTNQHSALKAKYQNQVGDLELQNMKLQEKLDLLRSSHRSSQNELDSLRKRQTQTLIDFDALRIVLADQKSKAITQKDEDRTLERGRIKWEGERSRMEMRIEELKESKERSDKKREELRLEVGKLKDQVKLSSKEIRTLKEEVRRVKAANGSLEETIEACTVSYCALHRNTIRIEEYRVLEQSYLETKSELWRWKLKNEIDTLDLERKRMEAGNLRERLKTVEDERMILKAVIKDIKDDQQTLRNEITEFALTIGNRNLWDFVADLSEVTPTPQDVLSVTLNHINLSSSYYTQQIETLNSANKSFTSKLSTTTSNLSTCQSALADLRREHSDLRTRHSALEKAHEPCDGVREELLAIEKECMFRGQKIEGLEEDLQRMEIKSRDDAEKVKRANELVTRAKSAEQALDEEMQHLRKAYIEASQYQELYNDLQEQHEMILARETAAIEEAERLAMHNAELVGHSNDVQKVSYVEGVRREMALVKQELATTRHLLNNANDKVQTLENEIAAYKSVDAGLDGLNLGTSMRTRVVRRQPEGGQLTVSKIGRSISGPNGRH</sequence>
<dbReference type="HOGENOM" id="CLU_421507_0_0_1"/>
<gene>
    <name evidence="2" type="ORF">I312_01200</name>
</gene>
<dbReference type="EMBL" id="KN847975">
    <property type="protein sequence ID" value="KIR49051.1"/>
    <property type="molecule type" value="Genomic_DNA"/>
</dbReference>
<feature type="coiled-coil region" evidence="1">
    <location>
        <begin position="463"/>
        <end position="535"/>
    </location>
</feature>
<organism evidence="2">
    <name type="scientific">Cryptococcus bacillisporus CA1280</name>
    <dbReference type="NCBI Taxonomy" id="1296109"/>
    <lineage>
        <taxon>Eukaryota</taxon>
        <taxon>Fungi</taxon>
        <taxon>Dikarya</taxon>
        <taxon>Basidiomycota</taxon>
        <taxon>Agaricomycotina</taxon>
        <taxon>Tremellomycetes</taxon>
        <taxon>Tremellales</taxon>
        <taxon>Cryptococcaceae</taxon>
        <taxon>Cryptococcus</taxon>
        <taxon>Cryptococcus gattii species complex</taxon>
    </lineage>
</organism>
<feature type="coiled-coil region" evidence="1">
    <location>
        <begin position="300"/>
        <end position="334"/>
    </location>
</feature>
<protein>
    <submittedName>
        <fullName evidence="2">Uncharacterized protein</fullName>
    </submittedName>
</protein>
<name>A0A0D0VPA4_CRYGA</name>
<feature type="coiled-coil region" evidence="1">
    <location>
        <begin position="44"/>
        <end position="146"/>
    </location>
</feature>
<dbReference type="AlphaFoldDB" id="A0A0D0VPA4"/>
<feature type="coiled-coil region" evidence="1">
    <location>
        <begin position="580"/>
        <end position="607"/>
    </location>
</feature>
<accession>A0A0D0VPA4</accession>
<evidence type="ECO:0000313" key="2">
    <source>
        <dbReference type="EMBL" id="KIR49051.1"/>
    </source>
</evidence>
<dbReference type="OrthoDB" id="419631at2759"/>
<proteinExistence type="predicted"/>